<proteinExistence type="predicted"/>
<protein>
    <submittedName>
        <fullName evidence="1">Uncharacterized protein</fullName>
    </submittedName>
</protein>
<dbReference type="Proteomes" id="UP000239425">
    <property type="component" value="Unassembled WGS sequence"/>
</dbReference>
<name>A0A2S5R8V4_9PROT</name>
<dbReference type="EMBL" id="PHHC01000082">
    <property type="protein sequence ID" value="PPE03754.1"/>
    <property type="molecule type" value="Genomic_DNA"/>
</dbReference>
<organism evidence="1 2">
    <name type="scientific">Holospora curviuscula</name>
    <dbReference type="NCBI Taxonomy" id="1082868"/>
    <lineage>
        <taxon>Bacteria</taxon>
        <taxon>Pseudomonadati</taxon>
        <taxon>Pseudomonadota</taxon>
        <taxon>Alphaproteobacteria</taxon>
        <taxon>Holosporales</taxon>
        <taxon>Holosporaceae</taxon>
        <taxon>Holospora</taxon>
    </lineage>
</organism>
<evidence type="ECO:0000313" key="1">
    <source>
        <dbReference type="EMBL" id="PPE03754.1"/>
    </source>
</evidence>
<keyword evidence="2" id="KW-1185">Reference proteome</keyword>
<dbReference type="AlphaFoldDB" id="A0A2S5R8V4"/>
<dbReference type="OrthoDB" id="565387at2"/>
<comment type="caution">
    <text evidence="1">The sequence shown here is derived from an EMBL/GenBank/DDBJ whole genome shotgun (WGS) entry which is preliminary data.</text>
</comment>
<gene>
    <name evidence="1" type="ORF">HCUR_00769</name>
</gene>
<evidence type="ECO:0000313" key="2">
    <source>
        <dbReference type="Proteomes" id="UP000239425"/>
    </source>
</evidence>
<sequence length="80" mass="8802">MDTEKRSVLCQKCDELNRKVDERGVAHHMPRTHGYSVKGQHCYAKQDWGSKSRTHGIGALMGSTLGAIGLLTGSVEVLTY</sequence>
<accession>A0A2S5R8V4</accession>
<reference evidence="1 2" key="1">
    <citation type="submission" date="2017-11" db="EMBL/GenBank/DDBJ databases">
        <title>Comparative genomic analysis of Holospora spp., intranuclear symbionts of paramecia.</title>
        <authorList>
            <person name="Garushyants S.K."/>
            <person name="Beliavskaya A."/>
            <person name="Malko D.B."/>
            <person name="Logacheva M.D."/>
            <person name="Rautian M.S."/>
            <person name="Gelfand M.S."/>
        </authorList>
    </citation>
    <scope>NUCLEOTIDE SEQUENCE [LARGE SCALE GENOMIC DNA]</scope>
    <source>
        <strain evidence="2">02AZ16</strain>
    </source>
</reference>